<protein>
    <submittedName>
        <fullName evidence="1">SCO1664 family protein</fullName>
    </submittedName>
</protein>
<name>A0A3D4SVW1_9CORY</name>
<reference evidence="1 2" key="1">
    <citation type="journal article" date="2018" name="Nat. Biotechnol.">
        <title>A standardized bacterial taxonomy based on genome phylogeny substantially revises the tree of life.</title>
        <authorList>
            <person name="Parks D.H."/>
            <person name="Chuvochina M."/>
            <person name="Waite D.W."/>
            <person name="Rinke C."/>
            <person name="Skarshewski A."/>
            <person name="Chaumeil P.A."/>
            <person name="Hugenholtz P."/>
        </authorList>
    </citation>
    <scope>NUCLEOTIDE SEQUENCE [LARGE SCALE GENOMIC DNA]</scope>
    <source>
        <strain evidence="1">UBA11247</strain>
    </source>
</reference>
<organism evidence="1 2">
    <name type="scientific">Corynebacterium nuruki</name>
    <dbReference type="NCBI Taxonomy" id="1032851"/>
    <lineage>
        <taxon>Bacteria</taxon>
        <taxon>Bacillati</taxon>
        <taxon>Actinomycetota</taxon>
        <taxon>Actinomycetes</taxon>
        <taxon>Mycobacteriales</taxon>
        <taxon>Corynebacteriaceae</taxon>
        <taxon>Corynebacterium</taxon>
    </lineage>
</organism>
<dbReference type="EMBL" id="DQID01000027">
    <property type="protein sequence ID" value="HCT13419.1"/>
    <property type="molecule type" value="Genomic_DNA"/>
</dbReference>
<sequence length="192" mass="20661">LSEQLGWDIVPRTWSGDGPFGPGMLQLWQEVDPAQDPVDLVPAGEIPDGWHHVLDGLTPDETPVSVVHEDSPELRRMALFDVLANNADRKGAHILAMADGHRFGVDHGLTFHTAPRLRTVLWGWTGSALTAAEQDAVAGVRTALDADFGARLGELLSADEVVALARRCEVLLAEPVFPGPAGDMPAVPWPVF</sequence>
<gene>
    <name evidence="1" type="ORF">DIW82_01125</name>
</gene>
<evidence type="ECO:0000313" key="1">
    <source>
        <dbReference type="EMBL" id="HCT13419.1"/>
    </source>
</evidence>
<dbReference type="STRING" id="863239.GCA_000213935_02135"/>
<dbReference type="NCBIfam" id="TIGR03843">
    <property type="entry name" value="SCO1664 family protein"/>
    <property type="match status" value="1"/>
</dbReference>
<dbReference type="AlphaFoldDB" id="A0A3D4SVW1"/>
<dbReference type="Proteomes" id="UP000261739">
    <property type="component" value="Unassembled WGS sequence"/>
</dbReference>
<dbReference type="InterPro" id="IPR022292">
    <property type="entry name" value="CHP03843"/>
</dbReference>
<proteinExistence type="predicted"/>
<evidence type="ECO:0000313" key="2">
    <source>
        <dbReference type="Proteomes" id="UP000261739"/>
    </source>
</evidence>
<comment type="caution">
    <text evidence="1">The sequence shown here is derived from an EMBL/GenBank/DDBJ whole genome shotgun (WGS) entry which is preliminary data.</text>
</comment>
<accession>A0A3D4SVW1</accession>
<feature type="non-terminal residue" evidence="1">
    <location>
        <position position="1"/>
    </location>
</feature>